<comment type="caution">
    <text evidence="2">The sequence shown here is derived from an EMBL/GenBank/DDBJ whole genome shotgun (WGS) entry which is preliminary data.</text>
</comment>
<sequence length="357" mass="39752">MAAQMLSTKAAKYLHSYALAIAKANGTFTAENFFTIAPPRETMLRDAIMQNAAPFLALINVMLVDQLVGQVISTGNPGLFTGRKTDGRFNKALGISGNEYRLYEVDSGSFLDYATLTAWANAGTENEFYNRLQAFFYKSIANDLLRVAFNGTHASEGDTDPKTYPNGEDVHPGWHQIVKERSPKQIITDKVILNRETKGSDFISVDGVVADIIYTCLPPEFRQDPDLVVLVSQNVIAADAVSMMNRIDRPSEKVAAALMNREIAGRKAYSPPFMPDNRVVVTTLHNLHMYFQSGTQQRKSGWIDDRKRFENNWLRMQCCAVEYDELYGAFDNIELAGLPEPKHAPDAEAETQPQPAA</sequence>
<reference evidence="2" key="1">
    <citation type="journal article" date="2018" name="Genome Biol.">
        <title>SKESA: strategic k-mer extension for scrupulous assemblies.</title>
        <authorList>
            <person name="Souvorov A."/>
            <person name="Agarwala R."/>
            <person name="Lipman D.J."/>
        </authorList>
    </citation>
    <scope>NUCLEOTIDE SEQUENCE</scope>
    <source>
        <strain evidence="2">MA.CK_93/00017804</strain>
    </source>
</reference>
<dbReference type="EMBL" id="DAAUNA010000021">
    <property type="protein sequence ID" value="HAF1406174.1"/>
    <property type="molecule type" value="Genomic_DNA"/>
</dbReference>
<dbReference type="NCBIfam" id="TIGR01551">
    <property type="entry name" value="major_capsid_P2"/>
    <property type="match status" value="1"/>
</dbReference>
<name>A0A742RBV1_SALER</name>
<proteinExistence type="predicted"/>
<dbReference type="AlphaFoldDB" id="A0A742RBV1"/>
<dbReference type="InterPro" id="IPR006441">
    <property type="entry name" value="Phage_P2_GpN"/>
</dbReference>
<organism evidence="2">
    <name type="scientific">Salmonella enterica</name>
    <name type="common">Salmonella choleraesuis</name>
    <dbReference type="NCBI Taxonomy" id="28901"/>
    <lineage>
        <taxon>Bacteria</taxon>
        <taxon>Pseudomonadati</taxon>
        <taxon>Pseudomonadota</taxon>
        <taxon>Gammaproteobacteria</taxon>
        <taxon>Enterobacterales</taxon>
        <taxon>Enterobacteriaceae</taxon>
        <taxon>Salmonella</taxon>
    </lineage>
</organism>
<evidence type="ECO:0000256" key="1">
    <source>
        <dbReference type="SAM" id="MobiDB-lite"/>
    </source>
</evidence>
<accession>A0A742RBV1</accession>
<reference evidence="2" key="2">
    <citation type="submission" date="2020-02" db="EMBL/GenBank/DDBJ databases">
        <authorList>
            <consortium name="NCBI Pathogen Detection Project"/>
        </authorList>
    </citation>
    <scope>NUCLEOTIDE SEQUENCE</scope>
    <source>
        <strain evidence="2">MA.CK_93/00017804</strain>
    </source>
</reference>
<dbReference type="Pfam" id="PF05125">
    <property type="entry name" value="Phage_cap_P2"/>
    <property type="match status" value="1"/>
</dbReference>
<feature type="region of interest" description="Disordered" evidence="1">
    <location>
        <begin position="338"/>
        <end position="357"/>
    </location>
</feature>
<gene>
    <name evidence="2" type="ORF">G8M00_004795</name>
</gene>
<protein>
    <submittedName>
        <fullName evidence="2">Phage major capsid protein, P2 family</fullName>
    </submittedName>
</protein>
<evidence type="ECO:0000313" key="2">
    <source>
        <dbReference type="EMBL" id="HAF1406174.1"/>
    </source>
</evidence>